<dbReference type="GO" id="GO:0010106">
    <property type="term" value="P:cellular response to iron ion starvation"/>
    <property type="evidence" value="ECO:0007669"/>
    <property type="project" value="UniProtKB-ARBA"/>
</dbReference>
<feature type="transmembrane region" description="Helical" evidence="10">
    <location>
        <begin position="102"/>
        <end position="122"/>
    </location>
</feature>
<dbReference type="AlphaFoldDB" id="A0AA39GKX6"/>
<reference evidence="12" key="1">
    <citation type="submission" date="2022-10" db="EMBL/GenBank/DDBJ databases">
        <title>Determination and structural analysis of whole genome sequence of Sarocladium strictum F4-1.</title>
        <authorList>
            <person name="Hu L."/>
            <person name="Jiang Y."/>
        </authorList>
    </citation>
    <scope>NUCLEOTIDE SEQUENCE</scope>
    <source>
        <strain evidence="12">F4-1</strain>
    </source>
</reference>
<dbReference type="PROSITE" id="PS50850">
    <property type="entry name" value="MFS"/>
    <property type="match status" value="1"/>
</dbReference>
<comment type="subcellular location">
    <subcellularLocation>
        <location evidence="1">Membrane</location>
        <topology evidence="1">Multi-pass membrane protein</topology>
    </subcellularLocation>
</comment>
<protein>
    <recommendedName>
        <fullName evidence="11">Major facilitator superfamily (MFS) profile domain-containing protein</fullName>
    </recommendedName>
</protein>
<keyword evidence="5 10" id="KW-0812">Transmembrane</keyword>
<feature type="transmembrane region" description="Helical" evidence="10">
    <location>
        <begin position="163"/>
        <end position="183"/>
    </location>
</feature>
<evidence type="ECO:0000259" key="11">
    <source>
        <dbReference type="PROSITE" id="PS50850"/>
    </source>
</evidence>
<dbReference type="SUPFAM" id="SSF103473">
    <property type="entry name" value="MFS general substrate transporter"/>
    <property type="match status" value="1"/>
</dbReference>
<feature type="transmembrane region" description="Helical" evidence="10">
    <location>
        <begin position="64"/>
        <end position="82"/>
    </location>
</feature>
<feature type="transmembrane region" description="Helical" evidence="10">
    <location>
        <begin position="552"/>
        <end position="570"/>
    </location>
</feature>
<dbReference type="EMBL" id="JAPDFR010000002">
    <property type="protein sequence ID" value="KAK0388901.1"/>
    <property type="molecule type" value="Genomic_DNA"/>
</dbReference>
<name>A0AA39GKX6_SARSR</name>
<evidence type="ECO:0000256" key="2">
    <source>
        <dbReference type="ARBA" id="ARBA00008335"/>
    </source>
</evidence>
<evidence type="ECO:0000256" key="10">
    <source>
        <dbReference type="SAM" id="Phobius"/>
    </source>
</evidence>
<organism evidence="12 13">
    <name type="scientific">Sarocladium strictum</name>
    <name type="common">Black bundle disease fungus</name>
    <name type="synonym">Acremonium strictum</name>
    <dbReference type="NCBI Taxonomy" id="5046"/>
    <lineage>
        <taxon>Eukaryota</taxon>
        <taxon>Fungi</taxon>
        <taxon>Dikarya</taxon>
        <taxon>Ascomycota</taxon>
        <taxon>Pezizomycotina</taxon>
        <taxon>Sordariomycetes</taxon>
        <taxon>Hypocreomycetidae</taxon>
        <taxon>Hypocreales</taxon>
        <taxon>Sarocladiaceae</taxon>
        <taxon>Sarocladium</taxon>
    </lineage>
</organism>
<comment type="similarity">
    <text evidence="2">Belongs to the major facilitator superfamily.</text>
</comment>
<dbReference type="InterPro" id="IPR036259">
    <property type="entry name" value="MFS_trans_sf"/>
</dbReference>
<evidence type="ECO:0000256" key="9">
    <source>
        <dbReference type="ARBA" id="ARBA00023136"/>
    </source>
</evidence>
<feature type="transmembrane region" description="Helical" evidence="10">
    <location>
        <begin position="190"/>
        <end position="208"/>
    </location>
</feature>
<keyword evidence="4" id="KW-0410">Iron transport</keyword>
<dbReference type="PANTHER" id="PTHR23501:SF50">
    <property type="entry name" value="MFS SIDEROCHROME IRON TRANSPORTER MIRB (AFU_ORTHOLOGUE AFUA_3G03640)-RELATED"/>
    <property type="match status" value="1"/>
</dbReference>
<feature type="transmembrane region" description="Helical" evidence="10">
    <location>
        <begin position="471"/>
        <end position="490"/>
    </location>
</feature>
<feature type="transmembrane region" description="Helical" evidence="10">
    <location>
        <begin position="134"/>
        <end position="151"/>
    </location>
</feature>
<feature type="transmembrane region" description="Helical" evidence="10">
    <location>
        <begin position="341"/>
        <end position="363"/>
    </location>
</feature>
<evidence type="ECO:0000256" key="7">
    <source>
        <dbReference type="ARBA" id="ARBA00023004"/>
    </source>
</evidence>
<keyword evidence="7" id="KW-0408">Iron</keyword>
<dbReference type="Proteomes" id="UP001175261">
    <property type="component" value="Unassembled WGS sequence"/>
</dbReference>
<dbReference type="FunFam" id="1.20.1250.20:FF:000302">
    <property type="entry name" value="MFS siderochrome iron transporter MirB"/>
    <property type="match status" value="1"/>
</dbReference>
<dbReference type="GO" id="GO:0022857">
    <property type="term" value="F:transmembrane transporter activity"/>
    <property type="evidence" value="ECO:0007669"/>
    <property type="project" value="InterPro"/>
</dbReference>
<dbReference type="Pfam" id="PF07690">
    <property type="entry name" value="MFS_1"/>
    <property type="match status" value="1"/>
</dbReference>
<dbReference type="FunFam" id="1.20.1250.20:FF:000284">
    <property type="entry name" value="Siderophore iron transporter mirB"/>
    <property type="match status" value="1"/>
</dbReference>
<feature type="domain" description="Major facilitator superfamily (MFS) profile" evidence="11">
    <location>
        <begin position="69"/>
        <end position="574"/>
    </location>
</feature>
<feature type="transmembrane region" description="Helical" evidence="10">
    <location>
        <begin position="412"/>
        <end position="431"/>
    </location>
</feature>
<accession>A0AA39GKX6</accession>
<evidence type="ECO:0000256" key="4">
    <source>
        <dbReference type="ARBA" id="ARBA00022496"/>
    </source>
</evidence>
<dbReference type="GO" id="GO:0005886">
    <property type="term" value="C:plasma membrane"/>
    <property type="evidence" value="ECO:0007669"/>
    <property type="project" value="TreeGrafter"/>
</dbReference>
<evidence type="ECO:0000313" key="13">
    <source>
        <dbReference type="Proteomes" id="UP001175261"/>
    </source>
</evidence>
<keyword evidence="8" id="KW-0406">Ion transport</keyword>
<feature type="transmembrane region" description="Helical" evidence="10">
    <location>
        <begin position="308"/>
        <end position="329"/>
    </location>
</feature>
<feature type="transmembrane region" description="Helical" evidence="10">
    <location>
        <begin position="437"/>
        <end position="459"/>
    </location>
</feature>
<feature type="transmembrane region" description="Helical" evidence="10">
    <location>
        <begin position="220"/>
        <end position="242"/>
    </location>
</feature>
<gene>
    <name evidence="12" type="ORF">NLU13_2478</name>
</gene>
<keyword evidence="9 10" id="KW-0472">Membrane</keyword>
<evidence type="ECO:0000313" key="12">
    <source>
        <dbReference type="EMBL" id="KAK0388901.1"/>
    </source>
</evidence>
<keyword evidence="3" id="KW-0813">Transport</keyword>
<proteinExistence type="inferred from homology"/>
<dbReference type="InterPro" id="IPR011701">
    <property type="entry name" value="MFS"/>
</dbReference>
<dbReference type="Gene3D" id="1.20.1250.20">
    <property type="entry name" value="MFS general substrate transporter like domains"/>
    <property type="match status" value="2"/>
</dbReference>
<evidence type="ECO:0000256" key="1">
    <source>
        <dbReference type="ARBA" id="ARBA00004141"/>
    </source>
</evidence>
<evidence type="ECO:0000256" key="3">
    <source>
        <dbReference type="ARBA" id="ARBA00022448"/>
    </source>
</evidence>
<sequence>MAASTANPNAGSEIQAAPRDVEADLRRTSIAGDIEKPADDAVPTQTAQLGVQKIEAITLSWSKLGLIALLVNVWLIFLTNGFRGAVLASLTPYVTSDFQAHSLLTIIGIVSSSISAAIYIPMAKFLDIWGRAEGLLLMIVSSTLGVILMAASQNLATFTAAQVFYSIGFSGIIYVVAVLAADVTSLRNRGLAFAFTSSPYMITAFAGSKAAEGYLNNVNWRWGFGSFAIIVPFITLPLAGLLMHNLRKAKAQGRIVTTKSDLPLSQRFWNGLRDFDIPGVVLFAGGLTVFLLPFTLATSAPRGWKQDYIIAMIVVGLVTLVLFGLYEVYLAPVPFMKGDFLIDRTVLGACLFNMIYQISYYCWNAYFTSFLQVVLNLTVAEAGYVNSAFQVVSGVLLFIVGYGVRRTGRFKWLYYVTVPLYMLGLGLMIHFRQPNVHVGWIVMCEIFISMGGSVFVLLAQLAVLASVDHQHVAAVLAMLYVTGSIGGAIGRTVSGTIWTNTFLKALMRKLPESALADVMTIYSRLDVQLTFPVDSPERLAIQEAYGYAQARMLAAGLGFTVVLVVAVLMMRNIKFSTNNMQTKGVVF</sequence>
<dbReference type="GO" id="GO:0006826">
    <property type="term" value="P:iron ion transport"/>
    <property type="evidence" value="ECO:0007669"/>
    <property type="project" value="UniProtKB-KW"/>
</dbReference>
<evidence type="ECO:0000256" key="6">
    <source>
        <dbReference type="ARBA" id="ARBA00022989"/>
    </source>
</evidence>
<evidence type="ECO:0000256" key="5">
    <source>
        <dbReference type="ARBA" id="ARBA00022692"/>
    </source>
</evidence>
<dbReference type="InterPro" id="IPR020846">
    <property type="entry name" value="MFS_dom"/>
</dbReference>
<comment type="caution">
    <text evidence="12">The sequence shown here is derived from an EMBL/GenBank/DDBJ whole genome shotgun (WGS) entry which is preliminary data.</text>
</comment>
<feature type="transmembrane region" description="Helical" evidence="10">
    <location>
        <begin position="383"/>
        <end position="400"/>
    </location>
</feature>
<evidence type="ECO:0000256" key="8">
    <source>
        <dbReference type="ARBA" id="ARBA00023065"/>
    </source>
</evidence>
<keyword evidence="6 10" id="KW-1133">Transmembrane helix</keyword>
<feature type="transmembrane region" description="Helical" evidence="10">
    <location>
        <begin position="275"/>
        <end position="296"/>
    </location>
</feature>
<keyword evidence="13" id="KW-1185">Reference proteome</keyword>
<dbReference type="PANTHER" id="PTHR23501">
    <property type="entry name" value="MAJOR FACILITATOR SUPERFAMILY"/>
    <property type="match status" value="1"/>
</dbReference>